<name>A0A9P4TXV7_9PEZI</name>
<dbReference type="GO" id="GO:0005739">
    <property type="term" value="C:mitochondrion"/>
    <property type="evidence" value="ECO:0007669"/>
    <property type="project" value="TreeGrafter"/>
</dbReference>
<sequence>MRVRREKGKGRAWDLRNIGWRVGVDATAAASAGVLVAPIITVIDRAIIENASGKRSLGDSMRSSLRTLLFKPHNFFFSKPFALIFTLYTSTYLTANTIDTLSSTANSTPYTTTTHGTPKFAATSLANLSLCLWKDTHFTRLFSPVAARPLPLPTYALFTLRDSLTIFASFNLPPLLGPKLPMQLLPAFMQNWRRESVAQFLAPAAVQVFSTPLHLLGLDFYNRSSGGGLGWRDRWVVVRRAWVVSCFARLGRIVPAFGVGGVVNGNVRRGLMGRLE</sequence>
<evidence type="ECO:0008006" key="3">
    <source>
        <dbReference type="Google" id="ProtNLM"/>
    </source>
</evidence>
<proteinExistence type="predicted"/>
<reference evidence="1" key="1">
    <citation type="journal article" date="2020" name="Stud. Mycol.">
        <title>101 Dothideomycetes genomes: a test case for predicting lifestyles and emergence of pathogens.</title>
        <authorList>
            <person name="Haridas S."/>
            <person name="Albert R."/>
            <person name="Binder M."/>
            <person name="Bloem J."/>
            <person name="Labutti K."/>
            <person name="Salamov A."/>
            <person name="Andreopoulos B."/>
            <person name="Baker S."/>
            <person name="Barry K."/>
            <person name="Bills G."/>
            <person name="Bluhm B."/>
            <person name="Cannon C."/>
            <person name="Castanera R."/>
            <person name="Culley D."/>
            <person name="Daum C."/>
            <person name="Ezra D."/>
            <person name="Gonzalez J."/>
            <person name="Henrissat B."/>
            <person name="Kuo A."/>
            <person name="Liang C."/>
            <person name="Lipzen A."/>
            <person name="Lutzoni F."/>
            <person name="Magnuson J."/>
            <person name="Mondo S."/>
            <person name="Nolan M."/>
            <person name="Ohm R."/>
            <person name="Pangilinan J."/>
            <person name="Park H.-J."/>
            <person name="Ramirez L."/>
            <person name="Alfaro M."/>
            <person name="Sun H."/>
            <person name="Tritt A."/>
            <person name="Yoshinaga Y."/>
            <person name="Zwiers L.-H."/>
            <person name="Turgeon B."/>
            <person name="Goodwin S."/>
            <person name="Spatafora J."/>
            <person name="Crous P."/>
            <person name="Grigoriev I."/>
        </authorList>
    </citation>
    <scope>NUCLEOTIDE SEQUENCE</scope>
    <source>
        <strain evidence="1">CBS 130266</strain>
    </source>
</reference>
<comment type="caution">
    <text evidence="1">The sequence shown here is derived from an EMBL/GenBank/DDBJ whole genome shotgun (WGS) entry which is preliminary data.</text>
</comment>
<dbReference type="EMBL" id="MU007036">
    <property type="protein sequence ID" value="KAF2430759.1"/>
    <property type="molecule type" value="Genomic_DNA"/>
</dbReference>
<protein>
    <recommendedName>
        <fullName evidence="3">Sequence orphan</fullName>
    </recommendedName>
</protein>
<gene>
    <name evidence="1" type="ORF">EJ08DRAFT_588363</name>
</gene>
<dbReference type="Proteomes" id="UP000800235">
    <property type="component" value="Unassembled WGS sequence"/>
</dbReference>
<dbReference type="PANTHER" id="PTHR37845">
    <property type="entry name" value="SEQUENCE ORPHAN"/>
    <property type="match status" value="1"/>
</dbReference>
<evidence type="ECO:0000313" key="2">
    <source>
        <dbReference type="Proteomes" id="UP000800235"/>
    </source>
</evidence>
<dbReference type="AlphaFoldDB" id="A0A9P4TXV7"/>
<organism evidence="1 2">
    <name type="scientific">Tothia fuscella</name>
    <dbReference type="NCBI Taxonomy" id="1048955"/>
    <lineage>
        <taxon>Eukaryota</taxon>
        <taxon>Fungi</taxon>
        <taxon>Dikarya</taxon>
        <taxon>Ascomycota</taxon>
        <taxon>Pezizomycotina</taxon>
        <taxon>Dothideomycetes</taxon>
        <taxon>Pleosporomycetidae</taxon>
        <taxon>Venturiales</taxon>
        <taxon>Cylindrosympodiaceae</taxon>
        <taxon>Tothia</taxon>
    </lineage>
</organism>
<keyword evidence="2" id="KW-1185">Reference proteome</keyword>
<evidence type="ECO:0000313" key="1">
    <source>
        <dbReference type="EMBL" id="KAF2430759.1"/>
    </source>
</evidence>
<dbReference type="OrthoDB" id="275936at2759"/>
<accession>A0A9P4TXV7</accession>
<dbReference type="InterPro" id="IPR038781">
    <property type="entry name" value="C365.16-ike"/>
</dbReference>
<dbReference type="PANTHER" id="PTHR37845:SF1">
    <property type="entry name" value="SEQUENCE ORPHAN"/>
    <property type="match status" value="1"/>
</dbReference>